<dbReference type="HAMAP" id="MF_00374">
    <property type="entry name" value="Ribosomal_uL29"/>
    <property type="match status" value="1"/>
</dbReference>
<dbReference type="EMBL" id="KT007049">
    <property type="protein sequence ID" value="AKQ04787.1"/>
    <property type="molecule type" value="Genomic_DNA"/>
</dbReference>
<sequence>MTKARELRELSTEELQQKRSDLRDDLFRLKMRKAVAQLEAPIRLRQLRRDIARIETLLAERAAPPGPGEAK</sequence>
<dbReference type="Gene3D" id="1.10.287.310">
    <property type="match status" value="1"/>
</dbReference>
<dbReference type="Pfam" id="PF00831">
    <property type="entry name" value="Ribosomal_L29"/>
    <property type="match status" value="1"/>
</dbReference>
<evidence type="ECO:0000256" key="5">
    <source>
        <dbReference type="HAMAP-Rule" id="MF_00374"/>
    </source>
</evidence>
<dbReference type="AlphaFoldDB" id="A0A0H4TDZ3"/>
<dbReference type="SUPFAM" id="SSF46561">
    <property type="entry name" value="Ribosomal protein L29 (L29p)"/>
    <property type="match status" value="1"/>
</dbReference>
<name>A0A0H4TDZ3_9BACT</name>
<organism evidence="6">
    <name type="scientific">uncultured bacterium Rifle_16ft_4_minimus_752</name>
    <dbReference type="NCBI Taxonomy" id="1665163"/>
    <lineage>
        <taxon>Bacteria</taxon>
        <taxon>environmental samples</taxon>
    </lineage>
</organism>
<evidence type="ECO:0000313" key="6">
    <source>
        <dbReference type="EMBL" id="AKQ04787.1"/>
    </source>
</evidence>
<dbReference type="NCBIfam" id="TIGR00012">
    <property type="entry name" value="L29"/>
    <property type="match status" value="1"/>
</dbReference>
<accession>A0A0H4TDZ3</accession>
<dbReference type="InterPro" id="IPR001854">
    <property type="entry name" value="Ribosomal_uL29"/>
</dbReference>
<evidence type="ECO:0000256" key="2">
    <source>
        <dbReference type="ARBA" id="ARBA00022980"/>
    </source>
</evidence>
<protein>
    <recommendedName>
        <fullName evidence="4 5">Large ribosomal subunit protein uL29</fullName>
    </recommendedName>
</protein>
<gene>
    <name evidence="5" type="primary">rpmC</name>
</gene>
<proteinExistence type="inferred from homology"/>
<dbReference type="InterPro" id="IPR036049">
    <property type="entry name" value="Ribosomal_uL29_sf"/>
</dbReference>
<evidence type="ECO:0000256" key="4">
    <source>
        <dbReference type="ARBA" id="ARBA00035204"/>
    </source>
</evidence>
<comment type="similarity">
    <text evidence="1 5">Belongs to the universal ribosomal protein uL29 family.</text>
</comment>
<evidence type="ECO:0000256" key="1">
    <source>
        <dbReference type="ARBA" id="ARBA00009254"/>
    </source>
</evidence>
<dbReference type="InterPro" id="IPR050063">
    <property type="entry name" value="Ribosomal_protein_uL29"/>
</dbReference>
<dbReference type="GO" id="GO:0006412">
    <property type="term" value="P:translation"/>
    <property type="evidence" value="ECO:0007669"/>
    <property type="project" value="UniProtKB-UniRule"/>
</dbReference>
<dbReference type="GO" id="GO:0022625">
    <property type="term" value="C:cytosolic large ribosomal subunit"/>
    <property type="evidence" value="ECO:0007669"/>
    <property type="project" value="TreeGrafter"/>
</dbReference>
<keyword evidence="2 5" id="KW-0689">Ribosomal protein</keyword>
<dbReference type="PANTHER" id="PTHR10916:SF0">
    <property type="entry name" value="LARGE RIBOSOMAL SUBUNIT PROTEIN UL29C"/>
    <property type="match status" value="1"/>
</dbReference>
<dbReference type="GO" id="GO:0003735">
    <property type="term" value="F:structural constituent of ribosome"/>
    <property type="evidence" value="ECO:0007669"/>
    <property type="project" value="InterPro"/>
</dbReference>
<dbReference type="FunFam" id="1.10.287.310:FF:000001">
    <property type="entry name" value="50S ribosomal protein L29"/>
    <property type="match status" value="1"/>
</dbReference>
<dbReference type="CDD" id="cd00427">
    <property type="entry name" value="Ribosomal_L29_HIP"/>
    <property type="match status" value="1"/>
</dbReference>
<reference evidence="6" key="1">
    <citation type="journal article" date="2015" name="ISME J.">
        <title>Aquifer environment selects for microbial species cohorts in sediment and groundwater.</title>
        <authorList>
            <person name="Hug L.A."/>
            <person name="Thomas B.C."/>
            <person name="Brown C.T."/>
            <person name="Frischkorn K.R."/>
            <person name="Williams K.H."/>
            <person name="Tringe S.G."/>
            <person name="Banfield J.F."/>
        </authorList>
    </citation>
    <scope>NUCLEOTIDE SEQUENCE</scope>
</reference>
<keyword evidence="3 5" id="KW-0687">Ribonucleoprotein</keyword>
<dbReference type="PANTHER" id="PTHR10916">
    <property type="entry name" value="60S RIBOSOMAL PROTEIN L35/50S RIBOSOMAL PROTEIN L29"/>
    <property type="match status" value="1"/>
</dbReference>
<evidence type="ECO:0000256" key="3">
    <source>
        <dbReference type="ARBA" id="ARBA00023274"/>
    </source>
</evidence>